<dbReference type="AlphaFoldDB" id="A0A098R2D8"/>
<dbReference type="InterPro" id="IPR017438">
    <property type="entry name" value="ATP-NAD_kinase_N"/>
</dbReference>
<evidence type="ECO:0000256" key="3">
    <source>
        <dbReference type="ARBA" id="ARBA00022679"/>
    </source>
</evidence>
<feature type="domain" description="DAGKc" evidence="12">
    <location>
        <begin position="7"/>
        <end position="136"/>
    </location>
</feature>
<dbReference type="GO" id="GO:0005524">
    <property type="term" value="F:ATP binding"/>
    <property type="evidence" value="ECO:0007669"/>
    <property type="project" value="UniProtKB-KW"/>
</dbReference>
<dbReference type="PANTHER" id="PTHR12358">
    <property type="entry name" value="SPHINGOSINE KINASE"/>
    <property type="match status" value="1"/>
</dbReference>
<dbReference type="EMBL" id="JNUP01000001">
    <property type="protein sequence ID" value="KGE73956.1"/>
    <property type="molecule type" value="Genomic_DNA"/>
</dbReference>
<evidence type="ECO:0000256" key="11">
    <source>
        <dbReference type="ARBA" id="ARBA00023264"/>
    </source>
</evidence>
<dbReference type="SUPFAM" id="SSF111331">
    <property type="entry name" value="NAD kinase/diacylglycerol kinase-like"/>
    <property type="match status" value="1"/>
</dbReference>
<dbReference type="GO" id="GO:0046872">
    <property type="term" value="F:metal ion binding"/>
    <property type="evidence" value="ECO:0007669"/>
    <property type="project" value="UniProtKB-KW"/>
</dbReference>
<keyword evidence="5" id="KW-0547">Nucleotide-binding</keyword>
<dbReference type="PANTHER" id="PTHR12358:SF106">
    <property type="entry name" value="LIPID KINASE YEGS"/>
    <property type="match status" value="1"/>
</dbReference>
<evidence type="ECO:0000256" key="7">
    <source>
        <dbReference type="ARBA" id="ARBA00022840"/>
    </source>
</evidence>
<keyword evidence="2" id="KW-0444">Lipid biosynthesis</keyword>
<evidence type="ECO:0000256" key="1">
    <source>
        <dbReference type="ARBA" id="ARBA00001946"/>
    </source>
</evidence>
<evidence type="ECO:0000256" key="9">
    <source>
        <dbReference type="ARBA" id="ARBA00023098"/>
    </source>
</evidence>
<dbReference type="GO" id="GO:0005886">
    <property type="term" value="C:plasma membrane"/>
    <property type="evidence" value="ECO:0007669"/>
    <property type="project" value="TreeGrafter"/>
</dbReference>
<dbReference type="InterPro" id="IPR001206">
    <property type="entry name" value="Diacylglycerol_kinase_cat_dom"/>
</dbReference>
<evidence type="ECO:0000256" key="6">
    <source>
        <dbReference type="ARBA" id="ARBA00022777"/>
    </source>
</evidence>
<evidence type="ECO:0000256" key="5">
    <source>
        <dbReference type="ARBA" id="ARBA00022741"/>
    </source>
</evidence>
<gene>
    <name evidence="13" type="ORF">DC28_01930</name>
</gene>
<evidence type="ECO:0000313" key="14">
    <source>
        <dbReference type="Proteomes" id="UP000029692"/>
    </source>
</evidence>
<dbReference type="Pfam" id="PF00781">
    <property type="entry name" value="DAGK_cat"/>
    <property type="match status" value="1"/>
</dbReference>
<keyword evidence="3" id="KW-0808">Transferase</keyword>
<keyword evidence="6" id="KW-0418">Kinase</keyword>
<dbReference type="InterPro" id="IPR005218">
    <property type="entry name" value="Diacylglycerol/lipid_kinase"/>
</dbReference>
<keyword evidence="7" id="KW-0067">ATP-binding</keyword>
<dbReference type="GO" id="GO:0008654">
    <property type="term" value="P:phospholipid biosynthetic process"/>
    <property type="evidence" value="ECO:0007669"/>
    <property type="project" value="UniProtKB-KW"/>
</dbReference>
<keyword evidence="9" id="KW-0443">Lipid metabolism</keyword>
<keyword evidence="4" id="KW-0479">Metal-binding</keyword>
<evidence type="ECO:0000313" key="13">
    <source>
        <dbReference type="EMBL" id="KGE73956.1"/>
    </source>
</evidence>
<dbReference type="InterPro" id="IPR045540">
    <property type="entry name" value="YegS/DAGK_C"/>
</dbReference>
<dbReference type="InterPro" id="IPR016064">
    <property type="entry name" value="NAD/diacylglycerol_kinase_sf"/>
</dbReference>
<evidence type="ECO:0000256" key="4">
    <source>
        <dbReference type="ARBA" id="ARBA00022723"/>
    </source>
</evidence>
<sequence length="302" mass="33949">MIRKNADKPATLLCIINPAAGRRRWLTLTMHRLTAYAEQHNITLQIEYTRHRGDGGRIIQSYREGKDAVVVLGGDGTVREVVEGMIDNPLPILIIPHGTANVLSKELFIPQDPVKALSLWRTGRIKHIDLGMINEHPFVLMVSSGIDALTVHSVYKAEKKFFGKFAYVLAVLRTLTRRKPPLTTLEIYDDDLQKVVVSGYQVIISNGKYYAGRIVINPTASLNSGYLHVMVYKQPGIGALITMMFNVLSGQSQHLKDLHQYKAKQVVIKTRRRRFLQFDGDRLDEKGGTVQVLASRLPVVVQ</sequence>
<dbReference type="InterPro" id="IPR050187">
    <property type="entry name" value="Lipid_Phosphate_FormReg"/>
</dbReference>
<dbReference type="STRING" id="1480694.DC28_01930"/>
<dbReference type="Pfam" id="PF19279">
    <property type="entry name" value="YegS_C"/>
    <property type="match status" value="1"/>
</dbReference>
<proteinExistence type="predicted"/>
<dbReference type="Proteomes" id="UP000029692">
    <property type="component" value="Unassembled WGS sequence"/>
</dbReference>
<comment type="caution">
    <text evidence="13">The sequence shown here is derived from an EMBL/GenBank/DDBJ whole genome shotgun (WGS) entry which is preliminary data.</text>
</comment>
<evidence type="ECO:0000256" key="2">
    <source>
        <dbReference type="ARBA" id="ARBA00022516"/>
    </source>
</evidence>
<dbReference type="eggNOG" id="COG1597">
    <property type="taxonomic scope" value="Bacteria"/>
</dbReference>
<comment type="cofactor">
    <cofactor evidence="1">
        <name>Mg(2+)</name>
        <dbReference type="ChEBI" id="CHEBI:18420"/>
    </cofactor>
</comment>
<keyword evidence="8" id="KW-0460">Magnesium</keyword>
<dbReference type="NCBIfam" id="TIGR00147">
    <property type="entry name" value="YegS/Rv2252/BmrU family lipid kinase"/>
    <property type="match status" value="1"/>
</dbReference>
<reference evidence="13 14" key="1">
    <citation type="submission" date="2014-05" db="EMBL/GenBank/DDBJ databases">
        <title>De novo Genome Sequence of Spirocheata sp.</title>
        <authorList>
            <person name="Shivani Y."/>
            <person name="Subhash Y."/>
            <person name="Tushar L."/>
            <person name="Sasikala C."/>
            <person name="Ramana C.V."/>
        </authorList>
    </citation>
    <scope>NUCLEOTIDE SEQUENCE [LARGE SCALE GENOMIC DNA]</scope>
    <source>
        <strain evidence="13 14">JC230</strain>
    </source>
</reference>
<dbReference type="Gene3D" id="2.60.200.40">
    <property type="match status" value="1"/>
</dbReference>
<dbReference type="GO" id="GO:0016301">
    <property type="term" value="F:kinase activity"/>
    <property type="evidence" value="ECO:0007669"/>
    <property type="project" value="UniProtKB-KW"/>
</dbReference>
<evidence type="ECO:0000256" key="8">
    <source>
        <dbReference type="ARBA" id="ARBA00022842"/>
    </source>
</evidence>
<keyword evidence="10" id="KW-0594">Phospholipid biosynthesis</keyword>
<dbReference type="RefSeq" id="WP_162180170.1">
    <property type="nucleotide sequence ID" value="NZ_JNUP01000001.1"/>
</dbReference>
<evidence type="ECO:0000256" key="10">
    <source>
        <dbReference type="ARBA" id="ARBA00023209"/>
    </source>
</evidence>
<protein>
    <recommendedName>
        <fullName evidence="12">DAGKc domain-containing protein</fullName>
    </recommendedName>
</protein>
<dbReference type="PROSITE" id="PS50146">
    <property type="entry name" value="DAGK"/>
    <property type="match status" value="1"/>
</dbReference>
<keyword evidence="11" id="KW-1208">Phospholipid metabolism</keyword>
<organism evidence="13 14">
    <name type="scientific">Spirochaeta lutea</name>
    <dbReference type="NCBI Taxonomy" id="1480694"/>
    <lineage>
        <taxon>Bacteria</taxon>
        <taxon>Pseudomonadati</taxon>
        <taxon>Spirochaetota</taxon>
        <taxon>Spirochaetia</taxon>
        <taxon>Spirochaetales</taxon>
        <taxon>Spirochaetaceae</taxon>
        <taxon>Spirochaeta</taxon>
    </lineage>
</organism>
<evidence type="ECO:0000259" key="12">
    <source>
        <dbReference type="PROSITE" id="PS50146"/>
    </source>
</evidence>
<dbReference type="SMART" id="SM00046">
    <property type="entry name" value="DAGKc"/>
    <property type="match status" value="1"/>
</dbReference>
<name>A0A098R2D8_9SPIO</name>
<dbReference type="Gene3D" id="3.40.50.10330">
    <property type="entry name" value="Probable inorganic polyphosphate/atp-NAD kinase, domain 1"/>
    <property type="match status" value="1"/>
</dbReference>
<keyword evidence="14" id="KW-1185">Reference proteome</keyword>
<accession>A0A098R2D8</accession>